<dbReference type="InterPro" id="IPR006108">
    <property type="entry name" value="3HC_DH_C"/>
</dbReference>
<evidence type="ECO:0000256" key="5">
    <source>
        <dbReference type="ARBA" id="ARBA00022963"/>
    </source>
</evidence>
<dbReference type="PANTHER" id="PTHR23309:SF51">
    <property type="entry name" value="3-HYDROXYACYL-COA DEHYDROGENASE-RELATED"/>
    <property type="match status" value="1"/>
</dbReference>
<dbReference type="InterPro" id="IPR006176">
    <property type="entry name" value="3-OHacyl-CoA_DH_NAD-bd"/>
</dbReference>
<comment type="pathway">
    <text evidence="2">Lipid metabolism; fatty acid beta-oxidation.</text>
</comment>
<evidence type="ECO:0000256" key="8">
    <source>
        <dbReference type="ARBA" id="ARBA00023098"/>
    </source>
</evidence>
<feature type="domain" description="3-hydroxyacyl-CoA dehydrogenase C-terminal" evidence="15">
    <location>
        <begin position="473"/>
        <end position="566"/>
    </location>
</feature>
<comment type="subcellular location">
    <subcellularLocation>
        <location evidence="1">Peroxisome</location>
    </subcellularLocation>
</comment>
<dbReference type="InterPro" id="IPR036291">
    <property type="entry name" value="NAD(P)-bd_dom_sf"/>
</dbReference>
<dbReference type="Pfam" id="PF00378">
    <property type="entry name" value="ECH_1"/>
    <property type="match status" value="1"/>
</dbReference>
<keyword evidence="6" id="KW-0560">Oxidoreductase</keyword>
<dbReference type="SUPFAM" id="SSF51735">
    <property type="entry name" value="NAD(P)-binding Rossmann-fold domains"/>
    <property type="match status" value="1"/>
</dbReference>
<feature type="domain" description="3-hydroxyacyl-CoA dehydrogenase C-terminal" evidence="15">
    <location>
        <begin position="600"/>
        <end position="685"/>
    </location>
</feature>
<dbReference type="PROSITE" id="PS00166">
    <property type="entry name" value="ENOYL_COA_HYDRATASE"/>
    <property type="match status" value="1"/>
</dbReference>
<evidence type="ECO:0000256" key="2">
    <source>
        <dbReference type="ARBA" id="ARBA00005005"/>
    </source>
</evidence>
<evidence type="ECO:0000256" key="3">
    <source>
        <dbReference type="ARBA" id="ARBA00008750"/>
    </source>
</evidence>
<evidence type="ECO:0000256" key="12">
    <source>
        <dbReference type="ARBA" id="ARBA00023268"/>
    </source>
</evidence>
<keyword evidence="7" id="KW-0520">NAD</keyword>
<evidence type="ECO:0000256" key="9">
    <source>
        <dbReference type="ARBA" id="ARBA00023140"/>
    </source>
</evidence>
<keyword evidence="10" id="KW-0413">Isomerase</keyword>
<evidence type="ECO:0000256" key="4">
    <source>
        <dbReference type="ARBA" id="ARBA00022832"/>
    </source>
</evidence>
<evidence type="ECO:0000313" key="17">
    <source>
        <dbReference type="EMBL" id="MBC9208232.1"/>
    </source>
</evidence>
<sequence length="698" mass="72689">MDNTGNPAVSITRQGGVAVVQVSYAPVNALSRPVRQGLLEAARRLAADASVQAVVLHGGAGRFIAGADIKEMDLPPDEPVLPDVVAALEAIPQPVVAAIDGVALGGGLEIALACDLRLAAPKASVGLVETRLGIIPGSGGTQRLLRLVGTAKAIELIGQAKVLKAPDAVALGILDEVVEGDLLAEAIRRAPLAAKRRVSVLPMPPRDEAAEEAAAQAAVKQAKGVPAVAAVAMLLRETAGLAFPEGVRREREMFLPLRASPEAAALRHLFLAEREASRVPGLEGVAPRKVERVAVIGGGTMGSGIAVAVADAGLLVHVVERDADAAEACAARLRDTYGKQAKSGRLTEAVAAERLGRITPVHDWNVLAEADLIIEAAFEEMGVKADIFGRIDAAAKPGAVLATNTSYLDPDAIAGFTSRPQDVLGLHFFAPANIMKLLEVVRCAKTAPDVLATGIAFGKKLGKLPIVSGVCEGFIGNRIYAAYRRHAEYLVADGASPREVDAAMEAYGFAMGIFAVGDMSGLDIAWAMRKRRAATRPPGERYVTIPDKLCEAGRLGRKTGAGWYDYAGGKAQPDPAVDAIIAAERAAAGITPRSFTAEEIQNRLLAVMANEGAKIVAEGISLRPSDIDLVFTNGYGFPRLKGGPLFAADQRGLGPVLAEVEAAAQAGGSGAEPAPLLRELAENNSTFKEWQRGRATPG</sequence>
<evidence type="ECO:0000313" key="18">
    <source>
        <dbReference type="Proteomes" id="UP000626026"/>
    </source>
</evidence>
<gene>
    <name evidence="17" type="ORF">IBL26_15415</name>
</gene>
<evidence type="ECO:0000256" key="11">
    <source>
        <dbReference type="ARBA" id="ARBA00023239"/>
    </source>
</evidence>
<keyword evidence="11" id="KW-0456">Lyase</keyword>
<protein>
    <submittedName>
        <fullName evidence="17">Enoyl-CoA hydratase/isomerase family protein</fullName>
    </submittedName>
</protein>
<dbReference type="Gene3D" id="3.40.50.720">
    <property type="entry name" value="NAD(P)-binding Rossmann-like Domain"/>
    <property type="match status" value="1"/>
</dbReference>
<organism evidence="17 18">
    <name type="scientific">Teichococcus aerophilus</name>
    <dbReference type="NCBI Taxonomy" id="1224513"/>
    <lineage>
        <taxon>Bacteria</taxon>
        <taxon>Pseudomonadati</taxon>
        <taxon>Pseudomonadota</taxon>
        <taxon>Alphaproteobacteria</taxon>
        <taxon>Acetobacterales</taxon>
        <taxon>Roseomonadaceae</taxon>
        <taxon>Roseomonas</taxon>
    </lineage>
</organism>
<dbReference type="SUPFAM" id="SSF52096">
    <property type="entry name" value="ClpP/crotonase"/>
    <property type="match status" value="1"/>
</dbReference>
<dbReference type="Gene3D" id="1.10.1040.50">
    <property type="match status" value="1"/>
</dbReference>
<dbReference type="InterPro" id="IPR018376">
    <property type="entry name" value="Enoyl-CoA_hyd/isom_CS"/>
</dbReference>
<proteinExistence type="inferred from homology"/>
<comment type="caution">
    <text evidence="17">The sequence shown here is derived from an EMBL/GenBank/DDBJ whole genome shotgun (WGS) entry which is preliminary data.</text>
</comment>
<evidence type="ECO:0000256" key="7">
    <source>
        <dbReference type="ARBA" id="ARBA00023027"/>
    </source>
</evidence>
<evidence type="ECO:0000256" key="6">
    <source>
        <dbReference type="ARBA" id="ARBA00023002"/>
    </source>
</evidence>
<feature type="domain" description="3-hydroxyacyl-CoA dehydrogenase NAD binding" evidence="16">
    <location>
        <begin position="293"/>
        <end position="468"/>
    </location>
</feature>
<evidence type="ECO:0000256" key="10">
    <source>
        <dbReference type="ARBA" id="ARBA00023235"/>
    </source>
</evidence>
<dbReference type="InterPro" id="IPR001753">
    <property type="entry name" value="Enoyl-CoA_hydra/iso"/>
</dbReference>
<dbReference type="RefSeq" id="WP_187785392.1">
    <property type="nucleotide sequence ID" value="NZ_JACTVA010000028.1"/>
</dbReference>
<dbReference type="PANTHER" id="PTHR23309">
    <property type="entry name" value="3-HYDROXYACYL-COA DEHYROGENASE"/>
    <property type="match status" value="1"/>
</dbReference>
<dbReference type="EMBL" id="JACTVA010000028">
    <property type="protein sequence ID" value="MBC9208232.1"/>
    <property type="molecule type" value="Genomic_DNA"/>
</dbReference>
<dbReference type="Proteomes" id="UP000626026">
    <property type="component" value="Unassembled WGS sequence"/>
</dbReference>
<keyword evidence="18" id="KW-1185">Reference proteome</keyword>
<dbReference type="InterPro" id="IPR008927">
    <property type="entry name" value="6-PGluconate_DH-like_C_sf"/>
</dbReference>
<dbReference type="CDD" id="cd06558">
    <property type="entry name" value="crotonase-like"/>
    <property type="match status" value="1"/>
</dbReference>
<accession>A0ABR7RNU6</accession>
<dbReference type="Gene3D" id="3.90.226.10">
    <property type="entry name" value="2-enoyl-CoA Hydratase, Chain A, domain 1"/>
    <property type="match status" value="1"/>
</dbReference>
<dbReference type="SUPFAM" id="SSF48179">
    <property type="entry name" value="6-phosphogluconate dehydrogenase C-terminal domain-like"/>
    <property type="match status" value="2"/>
</dbReference>
<keyword evidence="9" id="KW-0576">Peroxisome</keyword>
<evidence type="ECO:0000259" key="16">
    <source>
        <dbReference type="Pfam" id="PF02737"/>
    </source>
</evidence>
<keyword evidence="8" id="KW-0443">Lipid metabolism</keyword>
<keyword evidence="12" id="KW-0511">Multifunctional enzyme</keyword>
<evidence type="ECO:0000256" key="14">
    <source>
        <dbReference type="RuleBase" id="RU003707"/>
    </source>
</evidence>
<reference evidence="17 18" key="1">
    <citation type="journal article" date="2013" name="Int. J. Syst. Evol. Microbiol.">
        <title>Roseomonas aerophila sp. nov., isolated from air.</title>
        <authorList>
            <person name="Kim S.J."/>
            <person name="Weon H.Y."/>
            <person name="Ahn J.H."/>
            <person name="Hong S.B."/>
            <person name="Seok S.J."/>
            <person name="Whang K.S."/>
            <person name="Kwon S.W."/>
        </authorList>
    </citation>
    <scope>NUCLEOTIDE SEQUENCE [LARGE SCALE GENOMIC DNA]</scope>
    <source>
        <strain evidence="17 18">NBRC 108923</strain>
    </source>
</reference>
<keyword evidence="4" id="KW-0276">Fatty acid metabolism</keyword>
<evidence type="ECO:0000256" key="1">
    <source>
        <dbReference type="ARBA" id="ARBA00004275"/>
    </source>
</evidence>
<name>A0ABR7RNU6_9PROT</name>
<comment type="catalytic activity">
    <reaction evidence="13">
        <text>a (3S)-3-hydroxyacyl-CoA + NAD(+) = a 3-oxoacyl-CoA + NADH + H(+)</text>
        <dbReference type="Rhea" id="RHEA:22432"/>
        <dbReference type="ChEBI" id="CHEBI:15378"/>
        <dbReference type="ChEBI" id="CHEBI:57318"/>
        <dbReference type="ChEBI" id="CHEBI:57540"/>
        <dbReference type="ChEBI" id="CHEBI:57945"/>
        <dbReference type="ChEBI" id="CHEBI:90726"/>
        <dbReference type="EC" id="1.1.1.35"/>
    </reaction>
</comment>
<dbReference type="Pfam" id="PF02737">
    <property type="entry name" value="3HCDH_N"/>
    <property type="match status" value="1"/>
</dbReference>
<keyword evidence="5" id="KW-0442">Lipid degradation</keyword>
<dbReference type="Pfam" id="PF00725">
    <property type="entry name" value="3HCDH"/>
    <property type="match status" value="2"/>
</dbReference>
<dbReference type="InterPro" id="IPR029045">
    <property type="entry name" value="ClpP/crotonase-like_dom_sf"/>
</dbReference>
<evidence type="ECO:0000259" key="15">
    <source>
        <dbReference type="Pfam" id="PF00725"/>
    </source>
</evidence>
<comment type="similarity">
    <text evidence="3">In the N-terminal section; belongs to the enoyl-CoA hydratase/isomerase family.</text>
</comment>
<evidence type="ECO:0000256" key="13">
    <source>
        <dbReference type="ARBA" id="ARBA00049556"/>
    </source>
</evidence>
<comment type="similarity">
    <text evidence="14">Belongs to the enoyl-CoA hydratase/isomerase family.</text>
</comment>